<evidence type="ECO:0000313" key="2">
    <source>
        <dbReference type="Proteomes" id="UP000036681"/>
    </source>
</evidence>
<sequence>MKLNYALLVWKLYSIRENKYLFITATWIVFSCLSKAPGVGEDKHLVAIVSLLQISYATIIPLAYLLIKPIRKTLSAEMVSANYTGHMSADTKNQLSKTTPQGQLYCRRI</sequence>
<feature type="transmembrane region" description="Helical" evidence="1">
    <location>
        <begin position="45"/>
        <end position="67"/>
    </location>
</feature>
<dbReference type="AlphaFoldDB" id="A0A0M3I5L5"/>
<proteinExistence type="predicted"/>
<evidence type="ECO:0000313" key="3">
    <source>
        <dbReference type="WBParaSite" id="ALUE_0001224801-mRNA-1"/>
    </source>
</evidence>
<dbReference type="WBParaSite" id="ALUE_0001224801-mRNA-1">
    <property type="protein sequence ID" value="ALUE_0001224801-mRNA-1"/>
    <property type="gene ID" value="ALUE_0001224801"/>
</dbReference>
<keyword evidence="1" id="KW-0472">Membrane</keyword>
<keyword evidence="1" id="KW-0812">Transmembrane</keyword>
<reference evidence="3" key="1">
    <citation type="submission" date="2017-02" db="UniProtKB">
        <authorList>
            <consortium name="WormBaseParasite"/>
        </authorList>
    </citation>
    <scope>IDENTIFICATION</scope>
</reference>
<dbReference type="PROSITE" id="PS51257">
    <property type="entry name" value="PROKAR_LIPOPROTEIN"/>
    <property type="match status" value="1"/>
</dbReference>
<dbReference type="Proteomes" id="UP000036681">
    <property type="component" value="Unplaced"/>
</dbReference>
<keyword evidence="1" id="KW-1133">Transmembrane helix</keyword>
<evidence type="ECO:0000256" key="1">
    <source>
        <dbReference type="SAM" id="Phobius"/>
    </source>
</evidence>
<organism evidence="2 3">
    <name type="scientific">Ascaris lumbricoides</name>
    <name type="common">Giant roundworm</name>
    <dbReference type="NCBI Taxonomy" id="6252"/>
    <lineage>
        <taxon>Eukaryota</taxon>
        <taxon>Metazoa</taxon>
        <taxon>Ecdysozoa</taxon>
        <taxon>Nematoda</taxon>
        <taxon>Chromadorea</taxon>
        <taxon>Rhabditida</taxon>
        <taxon>Spirurina</taxon>
        <taxon>Ascaridomorpha</taxon>
        <taxon>Ascaridoidea</taxon>
        <taxon>Ascarididae</taxon>
        <taxon>Ascaris</taxon>
    </lineage>
</organism>
<feature type="transmembrane region" description="Helical" evidence="1">
    <location>
        <begin position="20"/>
        <end position="39"/>
    </location>
</feature>
<name>A0A0M3I5L5_ASCLU</name>
<accession>A0A0M3I5L5</accession>
<protein>
    <submittedName>
        <fullName evidence="3">G_PROTEIN_RECEP_F3_4 domain-containing protein</fullName>
    </submittedName>
</protein>
<keyword evidence="2" id="KW-1185">Reference proteome</keyword>